<sequence length="42" mass="4912">MRIVIAVVVVTFYILYEQLYNNWHMTNAVIAEVSRLLRMAGL</sequence>
<gene>
    <name evidence="1" type="ORF">SAMN02982922_4161</name>
</gene>
<accession>A0A1X7PG21</accession>
<dbReference type="RefSeq" id="WP_280174846.1">
    <property type="nucleotide sequence ID" value="NZ_FXBL01000004.1"/>
</dbReference>
<reference evidence="2" key="1">
    <citation type="submission" date="2017-04" db="EMBL/GenBank/DDBJ databases">
        <authorList>
            <person name="Varghese N."/>
            <person name="Submissions S."/>
        </authorList>
    </citation>
    <scope>NUCLEOTIDE SEQUENCE [LARGE SCALE GENOMIC DNA]</scope>
    <source>
        <strain evidence="2">B5P</strain>
    </source>
</reference>
<evidence type="ECO:0000313" key="2">
    <source>
        <dbReference type="Proteomes" id="UP000193083"/>
    </source>
</evidence>
<organism evidence="1 2">
    <name type="scientific">Mesorhizobium australicum</name>
    <dbReference type="NCBI Taxonomy" id="536018"/>
    <lineage>
        <taxon>Bacteria</taxon>
        <taxon>Pseudomonadati</taxon>
        <taxon>Pseudomonadota</taxon>
        <taxon>Alphaproteobacteria</taxon>
        <taxon>Hyphomicrobiales</taxon>
        <taxon>Phyllobacteriaceae</taxon>
        <taxon>Mesorhizobium</taxon>
    </lineage>
</organism>
<dbReference type="Proteomes" id="UP000193083">
    <property type="component" value="Unassembled WGS sequence"/>
</dbReference>
<evidence type="ECO:0000313" key="1">
    <source>
        <dbReference type="EMBL" id="SMH50414.1"/>
    </source>
</evidence>
<proteinExistence type="predicted"/>
<keyword evidence="2" id="KW-1185">Reference proteome</keyword>
<name>A0A1X7PG21_9HYPH</name>
<dbReference type="AlphaFoldDB" id="A0A1X7PG21"/>
<protein>
    <submittedName>
        <fullName evidence="1">Uncharacterized protein</fullName>
    </submittedName>
</protein>
<dbReference type="EMBL" id="FXBL01000004">
    <property type="protein sequence ID" value="SMH50414.1"/>
    <property type="molecule type" value="Genomic_DNA"/>
</dbReference>